<dbReference type="EMBL" id="SDIL01000008">
    <property type="protein sequence ID" value="RXK41471.1"/>
    <property type="molecule type" value="Genomic_DNA"/>
</dbReference>
<dbReference type="InParanoid" id="A0A4Q1BTR2"/>
<feature type="region of interest" description="Disordered" evidence="1">
    <location>
        <begin position="138"/>
        <end position="159"/>
    </location>
</feature>
<dbReference type="Proteomes" id="UP000289152">
    <property type="component" value="Unassembled WGS sequence"/>
</dbReference>
<proteinExistence type="predicted"/>
<comment type="caution">
    <text evidence="2">The sequence shown here is derived from an EMBL/GenBank/DDBJ whole genome shotgun (WGS) entry which is preliminary data.</text>
</comment>
<reference evidence="2 3" key="1">
    <citation type="submission" date="2016-06" db="EMBL/GenBank/DDBJ databases">
        <title>Evolution of pathogenesis and genome organization in the Tremellales.</title>
        <authorList>
            <person name="Cuomo C."/>
            <person name="Litvintseva A."/>
            <person name="Heitman J."/>
            <person name="Chen Y."/>
            <person name="Sun S."/>
            <person name="Springer D."/>
            <person name="Dromer F."/>
            <person name="Young S."/>
            <person name="Zeng Q."/>
            <person name="Chapman S."/>
            <person name="Gujja S."/>
            <person name="Saif S."/>
            <person name="Birren B."/>
        </authorList>
    </citation>
    <scope>NUCLEOTIDE SEQUENCE [LARGE SCALE GENOMIC DNA]</scope>
    <source>
        <strain evidence="2 3">ATCC 28783</strain>
    </source>
</reference>
<evidence type="ECO:0000313" key="2">
    <source>
        <dbReference type="EMBL" id="RXK41471.1"/>
    </source>
</evidence>
<dbReference type="AlphaFoldDB" id="A0A4Q1BTR2"/>
<evidence type="ECO:0000313" key="3">
    <source>
        <dbReference type="Proteomes" id="UP000289152"/>
    </source>
</evidence>
<protein>
    <submittedName>
        <fullName evidence="2">Uncharacterized protein</fullName>
    </submittedName>
</protein>
<accession>A0A4Q1BTR2</accession>
<name>A0A4Q1BTR2_TREME</name>
<keyword evidence="3" id="KW-1185">Reference proteome</keyword>
<evidence type="ECO:0000256" key="1">
    <source>
        <dbReference type="SAM" id="MobiDB-lite"/>
    </source>
</evidence>
<gene>
    <name evidence="2" type="ORF">M231_01179</name>
</gene>
<dbReference type="VEuPathDB" id="FungiDB:TREMEDRAFT_58059"/>
<sequence>MNPPPASSLVGSSTPVPLLASGNAGALATASSLGFSRDSSPEIRKLVKAVDALARRNMDGLAVLTCGIVPLVMSQLFPQKTSLCATTDVITVLAMTPFAAPAVAAHSVFSSLFARLNGSERRFVLDQQWRLRPRHHHKSDLEFGPMGRGSEKSEDQPLPMSHDGLSFGSSYTLGLVASIAYVSLLRMLAAALDQSQVQINDVDKSKSVTQAYSPDVSLDLASIERYTALSVFTLWLGLHYSSSIKNLNTGAGLALLGSSLATLKVHVVSFKSRSLATVTNPQAQVVRSNNTEQQRSPGCRKNE</sequence>
<organism evidence="2 3">
    <name type="scientific">Tremella mesenterica</name>
    <name type="common">Jelly fungus</name>
    <dbReference type="NCBI Taxonomy" id="5217"/>
    <lineage>
        <taxon>Eukaryota</taxon>
        <taxon>Fungi</taxon>
        <taxon>Dikarya</taxon>
        <taxon>Basidiomycota</taxon>
        <taxon>Agaricomycotina</taxon>
        <taxon>Tremellomycetes</taxon>
        <taxon>Tremellales</taxon>
        <taxon>Tremellaceae</taxon>
        <taxon>Tremella</taxon>
    </lineage>
</organism>